<dbReference type="Proteomes" id="UP000246464">
    <property type="component" value="Chromosome 13"/>
</dbReference>
<accession>A0A2U9C6K7</accession>
<proteinExistence type="predicted"/>
<protein>
    <submittedName>
        <fullName evidence="1">Uncharacterized protein</fullName>
    </submittedName>
</protein>
<evidence type="ECO:0000313" key="2">
    <source>
        <dbReference type="Proteomes" id="UP000246464"/>
    </source>
</evidence>
<sequence>MKVLTDVYVQQTRSLSNQRLPLLCAALMAPGLRESVEGWEEEGNLDLQARLDGMDTRVHLAWTENQDQPAPREKRVTKETLGHGVTRARLDLLVLPVPQVLLVPEGPLETQARMGPVVLLESRVFQAVMALREHRDHLGSR</sequence>
<evidence type="ECO:0000313" key="1">
    <source>
        <dbReference type="EMBL" id="AWP12174.1"/>
    </source>
</evidence>
<dbReference type="AlphaFoldDB" id="A0A2U9C6K7"/>
<keyword evidence="2" id="KW-1185">Reference proteome</keyword>
<name>A0A2U9C6K7_SCOMX</name>
<dbReference type="EMBL" id="CP026255">
    <property type="protein sequence ID" value="AWP12174.1"/>
    <property type="molecule type" value="Genomic_DNA"/>
</dbReference>
<organism evidence="1 2">
    <name type="scientific">Scophthalmus maximus</name>
    <name type="common">Turbot</name>
    <name type="synonym">Psetta maxima</name>
    <dbReference type="NCBI Taxonomy" id="52904"/>
    <lineage>
        <taxon>Eukaryota</taxon>
        <taxon>Metazoa</taxon>
        <taxon>Chordata</taxon>
        <taxon>Craniata</taxon>
        <taxon>Vertebrata</taxon>
        <taxon>Euteleostomi</taxon>
        <taxon>Actinopterygii</taxon>
        <taxon>Neopterygii</taxon>
        <taxon>Teleostei</taxon>
        <taxon>Neoteleostei</taxon>
        <taxon>Acanthomorphata</taxon>
        <taxon>Carangaria</taxon>
        <taxon>Pleuronectiformes</taxon>
        <taxon>Pleuronectoidei</taxon>
        <taxon>Scophthalmidae</taxon>
        <taxon>Scophthalmus</taxon>
    </lineage>
</organism>
<reference evidence="1 2" key="1">
    <citation type="submission" date="2017-12" db="EMBL/GenBank/DDBJ databases">
        <title>Integrating genomic resources of turbot (Scophthalmus maximus) in depth evaluation of genetic and physical mapping variation across individuals.</title>
        <authorList>
            <person name="Martinez P."/>
        </authorList>
    </citation>
    <scope>NUCLEOTIDE SEQUENCE [LARGE SCALE GENOMIC DNA]</scope>
</reference>
<gene>
    <name evidence="1" type="ORF">SMAX5B_008914</name>
</gene>